<reference evidence="7 8" key="1">
    <citation type="submission" date="2016-11" db="EMBL/GenBank/DDBJ databases">
        <title>Trade-off between light-utilization and light-protection in marine flavobacteria.</title>
        <authorList>
            <person name="Kumagai Y."/>
        </authorList>
    </citation>
    <scope>NUCLEOTIDE SEQUENCE [LARGE SCALE GENOMIC DNA]</scope>
    <source>
        <strain evidence="7 8">ATCC 700397</strain>
    </source>
</reference>
<feature type="transmembrane region" description="Helical" evidence="6">
    <location>
        <begin position="50"/>
        <end position="68"/>
    </location>
</feature>
<name>A0A2S7KZW4_9FLAO</name>
<dbReference type="InterPro" id="IPR005171">
    <property type="entry name" value="Cyt_c_oxidase_su4_prok"/>
</dbReference>
<dbReference type="AlphaFoldDB" id="A0A2S7KZW4"/>
<keyword evidence="3 6" id="KW-0812">Transmembrane</keyword>
<organism evidence="7 8">
    <name type="scientific">Polaribacter filamentus</name>
    <dbReference type="NCBI Taxonomy" id="53483"/>
    <lineage>
        <taxon>Bacteria</taxon>
        <taxon>Pseudomonadati</taxon>
        <taxon>Bacteroidota</taxon>
        <taxon>Flavobacteriia</taxon>
        <taxon>Flavobacteriales</taxon>
        <taxon>Flavobacteriaceae</taxon>
    </lineage>
</organism>
<evidence type="ECO:0000313" key="7">
    <source>
        <dbReference type="EMBL" id="PQB08161.1"/>
    </source>
</evidence>
<dbReference type="EMBL" id="MQUA01000013">
    <property type="protein sequence ID" value="PQB08161.1"/>
    <property type="molecule type" value="Genomic_DNA"/>
</dbReference>
<accession>A0A2S7KZW4</accession>
<dbReference type="Pfam" id="PF03626">
    <property type="entry name" value="COX4_pro"/>
    <property type="match status" value="1"/>
</dbReference>
<evidence type="ECO:0000256" key="2">
    <source>
        <dbReference type="ARBA" id="ARBA00022475"/>
    </source>
</evidence>
<dbReference type="GO" id="GO:0005886">
    <property type="term" value="C:plasma membrane"/>
    <property type="evidence" value="ECO:0007669"/>
    <property type="project" value="UniProtKB-SubCell"/>
</dbReference>
<dbReference type="OrthoDB" id="981917at2"/>
<proteinExistence type="predicted"/>
<comment type="subcellular location">
    <subcellularLocation>
        <location evidence="1">Cell membrane</location>
        <topology evidence="1">Multi-pass membrane protein</topology>
    </subcellularLocation>
</comment>
<protein>
    <submittedName>
        <fullName evidence="7">Cytochrome C oxidase subunit IV</fullName>
    </submittedName>
</protein>
<evidence type="ECO:0000256" key="5">
    <source>
        <dbReference type="ARBA" id="ARBA00023136"/>
    </source>
</evidence>
<feature type="transmembrane region" description="Helical" evidence="6">
    <location>
        <begin position="12"/>
        <end position="30"/>
    </location>
</feature>
<evidence type="ECO:0000256" key="4">
    <source>
        <dbReference type="ARBA" id="ARBA00022989"/>
    </source>
</evidence>
<evidence type="ECO:0000256" key="6">
    <source>
        <dbReference type="SAM" id="Phobius"/>
    </source>
</evidence>
<gene>
    <name evidence="7" type="ORF">BST83_14190</name>
</gene>
<comment type="caution">
    <text evidence="7">The sequence shown here is derived from an EMBL/GenBank/DDBJ whole genome shotgun (WGS) entry which is preliminary data.</text>
</comment>
<sequence>MAHAHESNVKRIWMVFGLLSVVTIVEVYLGIVKPEVLHLTSILGTSPLNWIFIILTLLKAYYITWTFMHMEGEKKWFRRAAIWTALFLICYLVTLFLIEGGYLHSTLAPLVKW</sequence>
<dbReference type="RefSeq" id="WP_104810365.1">
    <property type="nucleotide sequence ID" value="NZ_MQUA01000013.1"/>
</dbReference>
<keyword evidence="4 6" id="KW-1133">Transmembrane helix</keyword>
<evidence type="ECO:0000256" key="3">
    <source>
        <dbReference type="ARBA" id="ARBA00022692"/>
    </source>
</evidence>
<keyword evidence="8" id="KW-1185">Reference proteome</keyword>
<keyword evidence="2" id="KW-1003">Cell membrane</keyword>
<feature type="transmembrane region" description="Helical" evidence="6">
    <location>
        <begin position="80"/>
        <end position="103"/>
    </location>
</feature>
<evidence type="ECO:0000256" key="1">
    <source>
        <dbReference type="ARBA" id="ARBA00004651"/>
    </source>
</evidence>
<keyword evidence="5 6" id="KW-0472">Membrane</keyword>
<evidence type="ECO:0000313" key="8">
    <source>
        <dbReference type="Proteomes" id="UP000239522"/>
    </source>
</evidence>
<dbReference type="Proteomes" id="UP000239522">
    <property type="component" value="Unassembled WGS sequence"/>
</dbReference>